<gene>
    <name evidence="5" type="ORF">ASPSYDRAFT_89956</name>
</gene>
<dbReference type="SUPFAM" id="SSF50129">
    <property type="entry name" value="GroES-like"/>
    <property type="match status" value="1"/>
</dbReference>
<dbReference type="VEuPathDB" id="FungiDB:ASPSYDRAFT_89956"/>
<dbReference type="GO" id="GO:0016491">
    <property type="term" value="F:oxidoreductase activity"/>
    <property type="evidence" value="ECO:0007669"/>
    <property type="project" value="InterPro"/>
</dbReference>
<dbReference type="Pfam" id="PF08242">
    <property type="entry name" value="Methyltransf_12"/>
    <property type="match status" value="1"/>
</dbReference>
<dbReference type="CDD" id="cd02440">
    <property type="entry name" value="AdoMet_MTases"/>
    <property type="match status" value="1"/>
</dbReference>
<sequence>MGVFKGTVNALHLLMEDNSLKDVYNVLLSFDSCSEFFTTLGHLNPELNILEVGAGTGSATARFLEYLHAPDGTCLYSKYTFSDVSAGFLAAARERFSRYDGMEYAVLNISEDPAAQGIELGKYDLVIASNVIHATPSLSRSLCNIKSLLAPGGRLFLQELAEECRGAEYIFGLLPGWWVGENDQRIDKPHVSVDRWRQELKTAGFNGIDFAIHEQTNLLVNLVSRCPVPPVGPEIVNILVPDKHSKWAMDVVKQFTLKGHQVTICTLDQQAPPNEGDAISLLDATGPFLLNISEETFQQLKTFLLSPSVKRVLWFNQNTISHLLQVHDHLRRIQGPDETPREEYVLRNGVIHVGRFQAADMGIELDSPVRGCTPRRLGIESTGLLDTMFWREDALSNPTEGEVLIRVAYIGLNLKDIITALGLIATPDQLGLEGSEVVQAVGAGVSTVKPEDRVIFLGPGCFATHVILSSRKVIPLPREWSLEEGATSPIVSLTAAQCLLRMGNLQRGQSVLIHAAAGGVGIAAIRICKGIGAKIYATVGSETKIYATVGSETKVQYLMDTFGIPRSDIFHSRDSSFYTDLMRETGGHGVDIVLSSLSGELLRTSWKCVAPGGTMFDISRRDVLADAMLPMKHFVGRRSFITVDLGEYMEEATDQSADFFIPVNQGLVGPILPVTCFDASDVPAAFRHMQSGQHIGKILVRMPEDLNTLPTRDTRAGIAFSPDSAYLLSGGLGGLGRALSNWMVEKGARCLVYLSPSAGTTEEHRNFEQELKCQGCEVVFVRGTAADMSDVQKAISHSPKPVKGLFQLALALKDITFERMAFEDWSIPLTAEVNGTWNLHQAFQNAALDFFVMFGSITDIAGMAGQCNYSAANTFIHALARHRHALGQPASVLDLGPVADIGYVSRCPELVKTFSGRFEFQFIRKREMLDAVEALVYHSSSALGSSANQYDLNHIILGFTPTPWIRQRGDTRLAILRNRAQRQQQDPDTVDDIVDFVAQVESEPELLNRPSTEEFLIVKVGHMIKSPSPRGPVVKPDLKALAGIPIDSLIAIEARAWARKRLGVQISLSDITAAGNSLYSVVPGMSIDSDEIAAALGPQLQAV</sequence>
<dbReference type="GeneID" id="63768326"/>
<dbReference type="OrthoDB" id="329835at2759"/>
<evidence type="ECO:0000259" key="3">
    <source>
        <dbReference type="SMART" id="SM00822"/>
    </source>
</evidence>
<dbReference type="InterPro" id="IPR011032">
    <property type="entry name" value="GroES-like_sf"/>
</dbReference>
<evidence type="ECO:0000256" key="1">
    <source>
        <dbReference type="ARBA" id="ARBA00022679"/>
    </source>
</evidence>
<name>A0A1L9TIW8_9EURO</name>
<dbReference type="SMART" id="SM00829">
    <property type="entry name" value="PKS_ER"/>
    <property type="match status" value="1"/>
</dbReference>
<dbReference type="PANTHER" id="PTHR45681:SF6">
    <property type="entry name" value="POLYKETIDE SYNTHASE 37"/>
    <property type="match status" value="1"/>
</dbReference>
<accession>A0A1L9TIW8</accession>
<keyword evidence="2" id="KW-0511">Multifunctional enzyme</keyword>
<keyword evidence="6" id="KW-1185">Reference proteome</keyword>
<dbReference type="InterPro" id="IPR036291">
    <property type="entry name" value="NAD(P)-bd_dom_sf"/>
</dbReference>
<dbReference type="RefSeq" id="XP_040703049.1">
    <property type="nucleotide sequence ID" value="XM_040852253.1"/>
</dbReference>
<dbReference type="InterPro" id="IPR020843">
    <property type="entry name" value="ER"/>
</dbReference>
<dbReference type="SMART" id="SM00822">
    <property type="entry name" value="PKS_KR"/>
    <property type="match status" value="1"/>
</dbReference>
<protein>
    <submittedName>
        <fullName evidence="5">Uncharacterized protein</fullName>
    </submittedName>
</protein>
<dbReference type="EMBL" id="KV878586">
    <property type="protein sequence ID" value="OJJ59243.1"/>
    <property type="molecule type" value="Genomic_DNA"/>
</dbReference>
<evidence type="ECO:0000313" key="6">
    <source>
        <dbReference type="Proteomes" id="UP000184356"/>
    </source>
</evidence>
<dbReference type="STRING" id="1036612.A0A1L9TIW8"/>
<dbReference type="InterPro" id="IPR013968">
    <property type="entry name" value="PKS_KR"/>
</dbReference>
<feature type="domain" description="Enoyl reductase (ER)" evidence="4">
    <location>
        <begin position="383"/>
        <end position="700"/>
    </location>
</feature>
<dbReference type="Gene3D" id="3.40.50.720">
    <property type="entry name" value="NAD(P)-binding Rossmann-like Domain"/>
    <property type="match status" value="1"/>
</dbReference>
<dbReference type="Gene3D" id="3.90.180.10">
    <property type="entry name" value="Medium-chain alcohol dehydrogenases, catalytic domain"/>
    <property type="match status" value="1"/>
</dbReference>
<dbReference type="SUPFAM" id="SSF53335">
    <property type="entry name" value="S-adenosyl-L-methionine-dependent methyltransferases"/>
    <property type="match status" value="1"/>
</dbReference>
<dbReference type="InterPro" id="IPR013154">
    <property type="entry name" value="ADH-like_N"/>
</dbReference>
<dbReference type="PANTHER" id="PTHR45681">
    <property type="entry name" value="POLYKETIDE SYNTHASE 44-RELATED"/>
    <property type="match status" value="1"/>
</dbReference>
<dbReference type="InterPro" id="IPR013217">
    <property type="entry name" value="Methyltransf_12"/>
</dbReference>
<dbReference type="Pfam" id="PF13602">
    <property type="entry name" value="ADH_zinc_N_2"/>
    <property type="match status" value="1"/>
</dbReference>
<dbReference type="Pfam" id="PF08240">
    <property type="entry name" value="ADH_N"/>
    <property type="match status" value="1"/>
</dbReference>
<proteinExistence type="predicted"/>
<dbReference type="InterPro" id="IPR029063">
    <property type="entry name" value="SAM-dependent_MTases_sf"/>
</dbReference>
<dbReference type="InterPro" id="IPR050444">
    <property type="entry name" value="Polyketide_Synthase"/>
</dbReference>
<reference evidence="6" key="1">
    <citation type="journal article" date="2017" name="Genome Biol.">
        <title>Comparative genomics reveals high biological diversity and specific adaptations in the industrially and medically important fungal genus Aspergillus.</title>
        <authorList>
            <person name="de Vries R.P."/>
            <person name="Riley R."/>
            <person name="Wiebenga A."/>
            <person name="Aguilar-Osorio G."/>
            <person name="Amillis S."/>
            <person name="Uchima C.A."/>
            <person name="Anderluh G."/>
            <person name="Asadollahi M."/>
            <person name="Askin M."/>
            <person name="Barry K."/>
            <person name="Battaglia E."/>
            <person name="Bayram O."/>
            <person name="Benocci T."/>
            <person name="Braus-Stromeyer S.A."/>
            <person name="Caldana C."/>
            <person name="Canovas D."/>
            <person name="Cerqueira G.C."/>
            <person name="Chen F."/>
            <person name="Chen W."/>
            <person name="Choi C."/>
            <person name="Clum A."/>
            <person name="Dos Santos R.A."/>
            <person name="Damasio A.R."/>
            <person name="Diallinas G."/>
            <person name="Emri T."/>
            <person name="Fekete E."/>
            <person name="Flipphi M."/>
            <person name="Freyberg S."/>
            <person name="Gallo A."/>
            <person name="Gournas C."/>
            <person name="Habgood R."/>
            <person name="Hainaut M."/>
            <person name="Harispe M.L."/>
            <person name="Henrissat B."/>
            <person name="Hilden K.S."/>
            <person name="Hope R."/>
            <person name="Hossain A."/>
            <person name="Karabika E."/>
            <person name="Karaffa L."/>
            <person name="Karanyi Z."/>
            <person name="Krasevec N."/>
            <person name="Kuo A."/>
            <person name="Kusch H."/>
            <person name="LaButti K."/>
            <person name="Lagendijk E.L."/>
            <person name="Lapidus A."/>
            <person name="Levasseur A."/>
            <person name="Lindquist E."/>
            <person name="Lipzen A."/>
            <person name="Logrieco A.F."/>
            <person name="MacCabe A."/>
            <person name="Maekelae M.R."/>
            <person name="Malavazi I."/>
            <person name="Melin P."/>
            <person name="Meyer V."/>
            <person name="Mielnichuk N."/>
            <person name="Miskei M."/>
            <person name="Molnar A.P."/>
            <person name="Mule G."/>
            <person name="Ngan C.Y."/>
            <person name="Orejas M."/>
            <person name="Orosz E."/>
            <person name="Ouedraogo J.P."/>
            <person name="Overkamp K.M."/>
            <person name="Park H.-S."/>
            <person name="Perrone G."/>
            <person name="Piumi F."/>
            <person name="Punt P.J."/>
            <person name="Ram A.F."/>
            <person name="Ramon A."/>
            <person name="Rauscher S."/>
            <person name="Record E."/>
            <person name="Riano-Pachon D.M."/>
            <person name="Robert V."/>
            <person name="Roehrig J."/>
            <person name="Ruller R."/>
            <person name="Salamov A."/>
            <person name="Salih N.S."/>
            <person name="Samson R.A."/>
            <person name="Sandor E."/>
            <person name="Sanguinetti M."/>
            <person name="Schuetze T."/>
            <person name="Sepcic K."/>
            <person name="Shelest E."/>
            <person name="Sherlock G."/>
            <person name="Sophianopoulou V."/>
            <person name="Squina F.M."/>
            <person name="Sun H."/>
            <person name="Susca A."/>
            <person name="Todd R.B."/>
            <person name="Tsang A."/>
            <person name="Unkles S.E."/>
            <person name="van de Wiele N."/>
            <person name="van Rossen-Uffink D."/>
            <person name="Oliveira J.V."/>
            <person name="Vesth T.C."/>
            <person name="Visser J."/>
            <person name="Yu J.-H."/>
            <person name="Zhou M."/>
            <person name="Andersen M.R."/>
            <person name="Archer D.B."/>
            <person name="Baker S.E."/>
            <person name="Benoit I."/>
            <person name="Brakhage A.A."/>
            <person name="Braus G.H."/>
            <person name="Fischer R."/>
            <person name="Frisvad J.C."/>
            <person name="Goldman G.H."/>
            <person name="Houbraken J."/>
            <person name="Oakley B."/>
            <person name="Pocsi I."/>
            <person name="Scazzocchio C."/>
            <person name="Seiboth B."/>
            <person name="vanKuyk P.A."/>
            <person name="Wortman J."/>
            <person name="Dyer P.S."/>
            <person name="Grigoriev I.V."/>
        </authorList>
    </citation>
    <scope>NUCLEOTIDE SEQUENCE [LARGE SCALE GENOMIC DNA]</scope>
    <source>
        <strain evidence="6">CBS 593.65</strain>
    </source>
</reference>
<dbReference type="GO" id="GO:0016740">
    <property type="term" value="F:transferase activity"/>
    <property type="evidence" value="ECO:0007669"/>
    <property type="project" value="UniProtKB-KW"/>
</dbReference>
<dbReference type="InterPro" id="IPR057326">
    <property type="entry name" value="KR_dom"/>
</dbReference>
<feature type="domain" description="Ketoreductase" evidence="3">
    <location>
        <begin position="724"/>
        <end position="901"/>
    </location>
</feature>
<keyword evidence="1" id="KW-0808">Transferase</keyword>
<evidence type="ECO:0000313" key="5">
    <source>
        <dbReference type="EMBL" id="OJJ59243.1"/>
    </source>
</evidence>
<dbReference type="SUPFAM" id="SSF51735">
    <property type="entry name" value="NAD(P)-binding Rossmann-fold domains"/>
    <property type="match status" value="2"/>
</dbReference>
<dbReference type="AlphaFoldDB" id="A0A1L9TIW8"/>
<dbReference type="Gene3D" id="3.40.50.150">
    <property type="entry name" value="Vaccinia Virus protein VP39"/>
    <property type="match status" value="1"/>
</dbReference>
<dbReference type="Pfam" id="PF08659">
    <property type="entry name" value="KR"/>
    <property type="match status" value="1"/>
</dbReference>
<dbReference type="CDD" id="cd05195">
    <property type="entry name" value="enoyl_red"/>
    <property type="match status" value="1"/>
</dbReference>
<dbReference type="Proteomes" id="UP000184356">
    <property type="component" value="Unassembled WGS sequence"/>
</dbReference>
<organism evidence="5 6">
    <name type="scientific">Aspergillus sydowii CBS 593.65</name>
    <dbReference type="NCBI Taxonomy" id="1036612"/>
    <lineage>
        <taxon>Eukaryota</taxon>
        <taxon>Fungi</taxon>
        <taxon>Dikarya</taxon>
        <taxon>Ascomycota</taxon>
        <taxon>Pezizomycotina</taxon>
        <taxon>Eurotiomycetes</taxon>
        <taxon>Eurotiomycetidae</taxon>
        <taxon>Eurotiales</taxon>
        <taxon>Aspergillaceae</taxon>
        <taxon>Aspergillus</taxon>
        <taxon>Aspergillus subgen. Nidulantes</taxon>
    </lineage>
</organism>
<evidence type="ECO:0000256" key="2">
    <source>
        <dbReference type="ARBA" id="ARBA00023268"/>
    </source>
</evidence>
<evidence type="ECO:0000259" key="4">
    <source>
        <dbReference type="SMART" id="SM00829"/>
    </source>
</evidence>